<dbReference type="InterPro" id="IPR001223">
    <property type="entry name" value="Glyco_hydro18_cat"/>
</dbReference>
<keyword evidence="11 13" id="KW-0326">Glycosidase</keyword>
<dbReference type="InterPro" id="IPR001579">
    <property type="entry name" value="Glyco_hydro_18_chit_AS"/>
</dbReference>
<dbReference type="PANTHER" id="PTHR47700">
    <property type="entry name" value="V CHITINASE, PUTATIVE (AFU_ORTHOLOGUE AFUA_6G13720)-RELATED"/>
    <property type="match status" value="1"/>
</dbReference>
<evidence type="ECO:0000313" key="17">
    <source>
        <dbReference type="EMBL" id="KAH7028766.1"/>
    </source>
</evidence>
<dbReference type="PANTHER" id="PTHR47700:SF2">
    <property type="entry name" value="CHITINASE"/>
    <property type="match status" value="1"/>
</dbReference>
<reference evidence="17" key="1">
    <citation type="journal article" date="2021" name="Nat. Commun.">
        <title>Genetic determinants of endophytism in the Arabidopsis root mycobiome.</title>
        <authorList>
            <person name="Mesny F."/>
            <person name="Miyauchi S."/>
            <person name="Thiergart T."/>
            <person name="Pickel B."/>
            <person name="Atanasova L."/>
            <person name="Karlsson M."/>
            <person name="Huettel B."/>
            <person name="Barry K.W."/>
            <person name="Haridas S."/>
            <person name="Chen C."/>
            <person name="Bauer D."/>
            <person name="Andreopoulos W."/>
            <person name="Pangilinan J."/>
            <person name="LaButti K."/>
            <person name="Riley R."/>
            <person name="Lipzen A."/>
            <person name="Clum A."/>
            <person name="Drula E."/>
            <person name="Henrissat B."/>
            <person name="Kohler A."/>
            <person name="Grigoriev I.V."/>
            <person name="Martin F.M."/>
            <person name="Hacquard S."/>
        </authorList>
    </citation>
    <scope>NUCLEOTIDE SEQUENCE</scope>
    <source>
        <strain evidence="17">MPI-CAGE-CH-0230</strain>
    </source>
</reference>
<evidence type="ECO:0000256" key="5">
    <source>
        <dbReference type="ARBA" id="ARBA00022525"/>
    </source>
</evidence>
<dbReference type="InterPro" id="IPR036779">
    <property type="entry name" value="LysM_dom_sf"/>
</dbReference>
<evidence type="ECO:0000259" key="16">
    <source>
        <dbReference type="PROSITE" id="PS51910"/>
    </source>
</evidence>
<evidence type="ECO:0000256" key="4">
    <source>
        <dbReference type="ARBA" id="ARBA00012729"/>
    </source>
</evidence>
<evidence type="ECO:0000256" key="9">
    <source>
        <dbReference type="ARBA" id="ARBA00023026"/>
    </source>
</evidence>
<dbReference type="GO" id="GO:0008061">
    <property type="term" value="F:chitin binding"/>
    <property type="evidence" value="ECO:0007669"/>
    <property type="project" value="UniProtKB-KW"/>
</dbReference>
<dbReference type="PROSITE" id="PS51910">
    <property type="entry name" value="GH18_2"/>
    <property type="match status" value="1"/>
</dbReference>
<dbReference type="GO" id="GO:0005576">
    <property type="term" value="C:extracellular region"/>
    <property type="evidence" value="ECO:0007669"/>
    <property type="project" value="UniProtKB-SubCell"/>
</dbReference>
<dbReference type="EC" id="3.2.1.14" evidence="4"/>
<comment type="catalytic activity">
    <reaction evidence="1">
        <text>Random endo-hydrolysis of N-acetyl-beta-D-glucosaminide (1-&gt;4)-beta-linkages in chitin and chitodextrins.</text>
        <dbReference type="EC" id="3.2.1.14"/>
    </reaction>
</comment>
<keyword evidence="7 13" id="KW-0378">Hydrolase</keyword>
<comment type="subcellular location">
    <subcellularLocation>
        <location evidence="2">Secreted</location>
    </subcellularLocation>
</comment>
<dbReference type="Gene3D" id="3.20.20.80">
    <property type="entry name" value="Glycosidases"/>
    <property type="match status" value="1"/>
</dbReference>
<dbReference type="GeneID" id="70186373"/>
<dbReference type="RefSeq" id="XP_046011054.1">
    <property type="nucleotide sequence ID" value="XM_046156827.1"/>
</dbReference>
<feature type="transmembrane region" description="Helical" evidence="14">
    <location>
        <begin position="1817"/>
        <end position="1836"/>
    </location>
</feature>
<keyword evidence="18" id="KW-1185">Reference proteome</keyword>
<keyword evidence="14" id="KW-0812">Transmembrane</keyword>
<dbReference type="CDD" id="cd02878">
    <property type="entry name" value="GH18_zymocin_alpha"/>
    <property type="match status" value="1"/>
</dbReference>
<dbReference type="Pfam" id="PF01476">
    <property type="entry name" value="LysM"/>
    <property type="match status" value="1"/>
</dbReference>
<keyword evidence="12" id="KW-0624">Polysaccharide degradation</keyword>
<evidence type="ECO:0000256" key="11">
    <source>
        <dbReference type="ARBA" id="ARBA00023295"/>
    </source>
</evidence>
<evidence type="ECO:0000313" key="18">
    <source>
        <dbReference type="Proteomes" id="UP000756346"/>
    </source>
</evidence>
<dbReference type="InterPro" id="IPR011583">
    <property type="entry name" value="Chitinase_II/V-like_cat"/>
</dbReference>
<dbReference type="Gene3D" id="3.30.60.10">
    <property type="entry name" value="Endochitinase-like"/>
    <property type="match status" value="1"/>
</dbReference>
<gene>
    <name evidence="17" type="ORF">B0I36DRAFT_349766</name>
</gene>
<feature type="domain" description="LysM" evidence="15">
    <location>
        <begin position="956"/>
        <end position="1004"/>
    </location>
</feature>
<comment type="caution">
    <text evidence="17">The sequence shown here is derived from an EMBL/GenBank/DDBJ whole genome shotgun (WGS) entry which is preliminary data.</text>
</comment>
<dbReference type="InterPro" id="IPR029070">
    <property type="entry name" value="Chitinase_insertion_sf"/>
</dbReference>
<keyword evidence="5" id="KW-0964">Secreted</keyword>
<dbReference type="SMART" id="SM00636">
    <property type="entry name" value="Glyco_18"/>
    <property type="match status" value="1"/>
</dbReference>
<dbReference type="GO" id="GO:0008843">
    <property type="term" value="F:endochitinase activity"/>
    <property type="evidence" value="ECO:0007669"/>
    <property type="project" value="UniProtKB-EC"/>
</dbReference>
<dbReference type="SMART" id="SM00257">
    <property type="entry name" value="LysM"/>
    <property type="match status" value="2"/>
</dbReference>
<dbReference type="SUPFAM" id="SSF57016">
    <property type="entry name" value="Plant lectins/antimicrobial peptides"/>
    <property type="match status" value="1"/>
</dbReference>
<evidence type="ECO:0000256" key="12">
    <source>
        <dbReference type="ARBA" id="ARBA00023326"/>
    </source>
</evidence>
<evidence type="ECO:0000256" key="7">
    <source>
        <dbReference type="ARBA" id="ARBA00022801"/>
    </source>
</evidence>
<proteinExistence type="inferred from homology"/>
<dbReference type="SUPFAM" id="SSF51445">
    <property type="entry name" value="(Trans)glycosidases"/>
    <property type="match status" value="1"/>
</dbReference>
<evidence type="ECO:0000256" key="2">
    <source>
        <dbReference type="ARBA" id="ARBA00004613"/>
    </source>
</evidence>
<organism evidence="17 18">
    <name type="scientific">Microdochium trichocladiopsis</name>
    <dbReference type="NCBI Taxonomy" id="1682393"/>
    <lineage>
        <taxon>Eukaryota</taxon>
        <taxon>Fungi</taxon>
        <taxon>Dikarya</taxon>
        <taxon>Ascomycota</taxon>
        <taxon>Pezizomycotina</taxon>
        <taxon>Sordariomycetes</taxon>
        <taxon>Xylariomycetidae</taxon>
        <taxon>Xylariales</taxon>
        <taxon>Microdochiaceae</taxon>
        <taxon>Microdochium</taxon>
    </lineage>
</organism>
<keyword evidence="10" id="KW-0119">Carbohydrate metabolism</keyword>
<dbReference type="EMBL" id="JAGTJQ010000006">
    <property type="protein sequence ID" value="KAH7028766.1"/>
    <property type="molecule type" value="Genomic_DNA"/>
</dbReference>
<keyword evidence="14" id="KW-0472">Membrane</keyword>
<evidence type="ECO:0000256" key="13">
    <source>
        <dbReference type="RuleBase" id="RU000489"/>
    </source>
</evidence>
<dbReference type="GO" id="GO:0000272">
    <property type="term" value="P:polysaccharide catabolic process"/>
    <property type="evidence" value="ECO:0007669"/>
    <property type="project" value="UniProtKB-KW"/>
</dbReference>
<comment type="similarity">
    <text evidence="3">Belongs to the glycosyl hydrolase 18 family. Chitinase class V subfamily.</text>
</comment>
<protein>
    <recommendedName>
        <fullName evidence="4">chitinase</fullName>
        <ecNumber evidence="4">3.2.1.14</ecNumber>
    </recommendedName>
</protein>
<dbReference type="PROSITE" id="PS51782">
    <property type="entry name" value="LYSM"/>
    <property type="match status" value="2"/>
</dbReference>
<evidence type="ECO:0000256" key="8">
    <source>
        <dbReference type="ARBA" id="ARBA00023024"/>
    </source>
</evidence>
<dbReference type="PROSITE" id="PS01095">
    <property type="entry name" value="GH18_1"/>
    <property type="match status" value="1"/>
</dbReference>
<evidence type="ECO:0000256" key="3">
    <source>
        <dbReference type="ARBA" id="ARBA00008682"/>
    </source>
</evidence>
<accession>A0A9P9BSE7</accession>
<dbReference type="Gene3D" id="3.10.350.10">
    <property type="entry name" value="LysM domain"/>
    <property type="match status" value="2"/>
</dbReference>
<dbReference type="Proteomes" id="UP000756346">
    <property type="component" value="Unassembled WGS sequence"/>
</dbReference>
<sequence>MDTHEDPQDQQDLLALLAQKLFSKAACEAVLEGRLPLPGHLGNPDVRLCLVAGIRRHDALARSEQLTRLCNLSFDGPDDVDVDVFVRARNARLIMSGEVPPMGQISRPNHQPYCIWYPDVAAEDTYRQLATLVPAMRYQVGRACAVAGYADLYHELGLLPDPSIAEEARESPHEASRAIYTSIMTAPVRYAVMNDYTLTITLDSPQPGAVLNADTAVLSTLAARYKFEKTIHRAAPQYYFNITEDLGVGMEQVDPQPAILAPHEAALLTQPLPRDLPTIHKDLLILVAAYEGNVDRYARLRRPGRSVAYELHCLVPGVHRNTAMAMWLSRHPEIIKVVEDDWNWVPRALHRAINARHVMNGYTDHLMPTADPFVPDDELPYWIWYPTIPAPSILYKLAQARPAMRPQCVRACIAGDFKNTYTDIMNDYGPDEFERDKRHDRVPLPAVLAINVEAERSVSHEWYLEDLSRRREELGITPNRPSRRGRNTTRWQLEHPWMVGDQYSGEDLLAGGLTDDAQCIVLEGQDWGMWELLGAELGRVRRFSMVIVRQTSSEKNQQGDGGPSGPMAHIRGLRSSCRVGMTAVALLLSLSTVLAADVDVVTPLLHNVQLQYCPQACEFAGPDPAGWTTYHSMTELELCQESPVLFVLAIDADPEHTRIKACSTLSAGPQMQVGAFYGLLNNNVTAQPSPEIIMSELALGSGDEEGGREGANARMARIMAARADISGAVCGLAKTHRATLEIKTQWWSTSSQHGTVGTSASSGGGIADALAKLQRHWASGDAGCGYSVMFARSGASVATVIAGGDLVNSGVADLIDNIAGLHDDGGNGRLAAQACGPPPADEAEDSTASLARIFFDTRFGLFADEGGDVAFLQDSVKRYMRSQQDCIDFAGVVSGSDTSLRSVTVLGDALDLELEPVLAPALASGAPSAHHRHGRHGPGMAHTHQHQALHRRATCRDTQVVSGDTCPKLAARCGITSKEFMVYNGLRNSTDFCNNLAVKQYVCCSAGDLPDHTPQPNADGTCQTYTLAMGDGCWAIGDKFGVTEAWIEEVNARTFGFAGCGKLARAQVICISKGDPPMPAYDPSAVCGPWVVGTKRPANYDDVPRLNPCPLNACCDVWGQCGTTAEFCTKSEVNGHVGTAMPSTNGCISNCGTDIINNGAGPASFAKVGYFEAWNKNRPCLRMDVTQIDLSAITHIHFAFAGISSPDFKVTLDKDVQEQFDKFKNMDSKGVKKILSFGGWSFSTDYDTAPIFGTSVSAANRQTFATNVVQFLKDNNLDGLDFDWEYPGATDIPGSVPGSPTDGANYLAFLQAVKSKLPVGKTVSIALPASYWYLRGFPVNKMATIVNYFVYMTYDLHGQWDAGSKWSNPGCPTGSCLRSHVNRTETINALSMVTKAGARTNQIMLGVSSYGRSFRMKDPNCTGVDCLFTGSNTASEAHPGSCTRTRGYISDAEIANIIAADETGRVTTWLDQRSASNIMTWDGNWVAYMDKDQKLAQTRWAEALKLGGTTDWAIDLQTWHEAVAGDTSGGENIYGKVVECTATFNSLDALELSASAGSVPPSCLPIYLLETLTTELDHIIATYEDTNNNYEGKFAHYADYVASLVDPKLNVWMDNFNYDETEKKGLGNKYFNCKYKSALASGWEYEGPCPVPSRAMQQGGQGDPEHDPESWTITYTLRDEQGYKKALSDDLGISPDWIVWGSRDRGVPHVCERPTLCTDQYHQYLNGNFPRKAQQITVTDPKTIWDSAMANIGGLRDQFAAAILSVSLGLYDPKHDPMEAAIALAVPVQMLAQARQSMEQVKEIGGEIEEREKKEHILLIVTIVLMVFPFVAEIGLEIAGLATMARLAMIAGEIANGALSVIDIMEDPSSAPMAIMGMLLGAAGAGKGKTLETNMEEAVKTKNLMDAGAVAKMGNTFKIMDDKVREISKSCSR</sequence>
<evidence type="ECO:0000256" key="1">
    <source>
        <dbReference type="ARBA" id="ARBA00000822"/>
    </source>
</evidence>
<dbReference type="Pfam" id="PF00704">
    <property type="entry name" value="Glyco_hydro_18"/>
    <property type="match status" value="1"/>
</dbReference>
<dbReference type="GO" id="GO:0006032">
    <property type="term" value="P:chitin catabolic process"/>
    <property type="evidence" value="ECO:0007669"/>
    <property type="project" value="UniProtKB-KW"/>
</dbReference>
<feature type="domain" description="LysM" evidence="15">
    <location>
        <begin position="1023"/>
        <end position="1071"/>
    </location>
</feature>
<dbReference type="OrthoDB" id="73875at2759"/>
<keyword evidence="9" id="KW-0843">Virulence</keyword>
<name>A0A9P9BSE7_9PEZI</name>
<evidence type="ECO:0000256" key="6">
    <source>
        <dbReference type="ARBA" id="ARBA00022669"/>
    </source>
</evidence>
<dbReference type="InterPro" id="IPR018392">
    <property type="entry name" value="LysM"/>
</dbReference>
<dbReference type="InterPro" id="IPR053214">
    <property type="entry name" value="LysM12-like"/>
</dbReference>
<keyword evidence="8" id="KW-0146">Chitin degradation</keyword>
<dbReference type="Gene3D" id="3.10.50.10">
    <property type="match status" value="1"/>
</dbReference>
<dbReference type="InterPro" id="IPR017853">
    <property type="entry name" value="GH"/>
</dbReference>
<evidence type="ECO:0000256" key="10">
    <source>
        <dbReference type="ARBA" id="ARBA00023277"/>
    </source>
</evidence>
<keyword evidence="14" id="KW-1133">Transmembrane helix</keyword>
<evidence type="ECO:0000259" key="15">
    <source>
        <dbReference type="PROSITE" id="PS51782"/>
    </source>
</evidence>
<dbReference type="InterPro" id="IPR036861">
    <property type="entry name" value="Endochitinase-like_sf"/>
</dbReference>
<keyword evidence="6" id="KW-0147">Chitin-binding</keyword>
<dbReference type="SUPFAM" id="SSF54556">
    <property type="entry name" value="Chitinase insertion domain"/>
    <property type="match status" value="1"/>
</dbReference>
<dbReference type="CDD" id="cd00118">
    <property type="entry name" value="LysM"/>
    <property type="match status" value="1"/>
</dbReference>
<evidence type="ECO:0000256" key="14">
    <source>
        <dbReference type="SAM" id="Phobius"/>
    </source>
</evidence>
<feature type="domain" description="GH18" evidence="16">
    <location>
        <begin position="1165"/>
        <end position="1530"/>
    </location>
</feature>
<dbReference type="CDD" id="cd00035">
    <property type="entry name" value="ChtBD1"/>
    <property type="match status" value="1"/>
</dbReference>